<dbReference type="OrthoDB" id="6496917at2759"/>
<sequence length="193" mass="20413">MSTMYNFTGRVALITGSSSGIGAATAILLAKAGARVVITGRNYQKLAAVYKQCADVSPHKCRPAVQVVADVTNEADMDRLLAITIDTFGKLDILVNNVGFLQSALIDSNDYMKNFRPGSIYTDLLENGFGITGAESRALFDKVAANYPVGRMGEGLDVANAVAYLASDQGSFITGTHLYVDGGHIAANISIEL</sequence>
<dbReference type="InterPro" id="IPR036291">
    <property type="entry name" value="NAD(P)-bd_dom_sf"/>
</dbReference>
<name>A0A7R9L357_9ACAR</name>
<dbReference type="EMBL" id="CAJPIZ010013758">
    <property type="protein sequence ID" value="CAG2114425.1"/>
    <property type="molecule type" value="Genomic_DNA"/>
</dbReference>
<protein>
    <submittedName>
        <fullName evidence="1">Uncharacterized protein</fullName>
    </submittedName>
</protein>
<dbReference type="Proteomes" id="UP000759131">
    <property type="component" value="Unassembled WGS sequence"/>
</dbReference>
<evidence type="ECO:0000313" key="1">
    <source>
        <dbReference type="EMBL" id="CAD7633995.1"/>
    </source>
</evidence>
<dbReference type="PRINTS" id="PR00081">
    <property type="entry name" value="GDHRDH"/>
</dbReference>
<organism evidence="1">
    <name type="scientific">Medioppia subpectinata</name>
    <dbReference type="NCBI Taxonomy" id="1979941"/>
    <lineage>
        <taxon>Eukaryota</taxon>
        <taxon>Metazoa</taxon>
        <taxon>Ecdysozoa</taxon>
        <taxon>Arthropoda</taxon>
        <taxon>Chelicerata</taxon>
        <taxon>Arachnida</taxon>
        <taxon>Acari</taxon>
        <taxon>Acariformes</taxon>
        <taxon>Sarcoptiformes</taxon>
        <taxon>Oribatida</taxon>
        <taxon>Brachypylina</taxon>
        <taxon>Oppioidea</taxon>
        <taxon>Oppiidae</taxon>
        <taxon>Medioppia</taxon>
    </lineage>
</organism>
<proteinExistence type="predicted"/>
<keyword evidence="2" id="KW-1185">Reference proteome</keyword>
<gene>
    <name evidence="1" type="ORF">OSB1V03_LOCUS14391</name>
</gene>
<dbReference type="AlphaFoldDB" id="A0A7R9L357"/>
<reference evidence="1" key="1">
    <citation type="submission" date="2020-11" db="EMBL/GenBank/DDBJ databases">
        <authorList>
            <person name="Tran Van P."/>
        </authorList>
    </citation>
    <scope>NUCLEOTIDE SEQUENCE</scope>
</reference>
<dbReference type="Pfam" id="PF13561">
    <property type="entry name" value="adh_short_C2"/>
    <property type="match status" value="1"/>
</dbReference>
<dbReference type="PANTHER" id="PTHR43975:SF2">
    <property type="entry name" value="EG:BACR7A4.14 PROTEIN-RELATED"/>
    <property type="match status" value="1"/>
</dbReference>
<dbReference type="EMBL" id="OC868333">
    <property type="protein sequence ID" value="CAD7633995.1"/>
    <property type="molecule type" value="Genomic_DNA"/>
</dbReference>
<evidence type="ECO:0000313" key="2">
    <source>
        <dbReference type="Proteomes" id="UP000759131"/>
    </source>
</evidence>
<dbReference type="Gene3D" id="3.40.50.720">
    <property type="entry name" value="NAD(P)-binding Rossmann-like Domain"/>
    <property type="match status" value="2"/>
</dbReference>
<dbReference type="InterPro" id="IPR002347">
    <property type="entry name" value="SDR_fam"/>
</dbReference>
<dbReference type="Pfam" id="PF00106">
    <property type="entry name" value="adh_short"/>
    <property type="match status" value="1"/>
</dbReference>
<dbReference type="SUPFAM" id="SSF51735">
    <property type="entry name" value="NAD(P)-binding Rossmann-fold domains"/>
    <property type="match status" value="1"/>
</dbReference>
<dbReference type="PANTHER" id="PTHR43975">
    <property type="entry name" value="ZGC:101858"/>
    <property type="match status" value="1"/>
</dbReference>
<accession>A0A7R9L357</accession>